<gene>
    <name evidence="1" type="ORF">LDJ79_14260</name>
</gene>
<name>A0ABS7YNN3_9VIBR</name>
<dbReference type="RefSeq" id="WP_225251037.1">
    <property type="nucleotide sequence ID" value="NZ_CP152307.1"/>
</dbReference>
<reference evidence="2" key="1">
    <citation type="submission" date="2023-07" db="EMBL/GenBank/DDBJ databases">
        <title>Molecular identification of indigenous halophilic bacteria isolated from red sea cost, biodegradation of synthetic dyes and assessment of degraded metabolite toxicity.</title>
        <authorList>
            <person name="Chaieb K."/>
            <person name="Altayb H.N."/>
        </authorList>
    </citation>
    <scope>NUCLEOTIDE SEQUENCE [LARGE SCALE GENOMIC DNA]</scope>
    <source>
        <strain evidence="2">K20</strain>
    </source>
</reference>
<accession>A0ABS7YNN3</accession>
<comment type="caution">
    <text evidence="1">The sequence shown here is derived from an EMBL/GenBank/DDBJ whole genome shotgun (WGS) entry which is preliminary data.</text>
</comment>
<proteinExistence type="predicted"/>
<dbReference type="NCBIfam" id="NF043066">
    <property type="entry name" value="ETEC_3214_dom"/>
    <property type="match status" value="1"/>
</dbReference>
<evidence type="ECO:0000313" key="2">
    <source>
        <dbReference type="Proteomes" id="UP001199044"/>
    </source>
</evidence>
<dbReference type="EMBL" id="JAIWIU010000100">
    <property type="protein sequence ID" value="MCA2017283.1"/>
    <property type="molecule type" value="Genomic_DNA"/>
</dbReference>
<organism evidence="1 2">
    <name type="scientific">Vibrio tritonius</name>
    <dbReference type="NCBI Taxonomy" id="1435069"/>
    <lineage>
        <taxon>Bacteria</taxon>
        <taxon>Pseudomonadati</taxon>
        <taxon>Pseudomonadota</taxon>
        <taxon>Gammaproteobacteria</taxon>
        <taxon>Vibrionales</taxon>
        <taxon>Vibrionaceae</taxon>
        <taxon>Vibrio</taxon>
    </lineage>
</organism>
<dbReference type="Proteomes" id="UP001199044">
    <property type="component" value="Unassembled WGS sequence"/>
</dbReference>
<dbReference type="InterPro" id="IPR050010">
    <property type="entry name" value="ETEC_3214_dom"/>
</dbReference>
<protein>
    <submittedName>
        <fullName evidence="1">Uncharacterized protein</fullName>
    </submittedName>
</protein>
<evidence type="ECO:0000313" key="1">
    <source>
        <dbReference type="EMBL" id="MCA2017283.1"/>
    </source>
</evidence>
<keyword evidence="2" id="KW-1185">Reference proteome</keyword>
<sequence length="259" mass="28957">MTTENNPPKEKREVEVGGVKFNVGQRVAAIITLCSLVIIALGNFNDSSDAVEKLYDFGLSQFTTIPSQEKLNKIYIRASDSILEETFGAPVYIKHSYSGDVIKYYRDDKFILSAVTKNDALMAYLVFPSEGFIPNTDQHAGGADLLNTTFSQQESVQDFRSTMSRMVTYYLEENATGEFSNLYSSVAGYTEFDTALDETHRTLLNRLSDDQTFGRDSQKDLEAVRAGFKPNFFGYSALQGIGPLEDAILTKSEYRLITQ</sequence>